<reference evidence="7" key="1">
    <citation type="submission" date="2020-09" db="EMBL/GenBank/DDBJ databases">
        <authorList>
            <person name="Kittiwongwattana C."/>
        </authorList>
    </citation>
    <scope>NUCLEOTIDE SEQUENCE</scope>
    <source>
        <strain evidence="7">1303</strain>
    </source>
</reference>
<evidence type="ECO:0000313" key="7">
    <source>
        <dbReference type="EMBL" id="QJB37957.1"/>
    </source>
</evidence>
<proteinExistence type="inferred from homology"/>
<feature type="domain" description="RNA polymerase sigma-70 region 2" evidence="5">
    <location>
        <begin position="10"/>
        <end position="74"/>
    </location>
</feature>
<dbReference type="EMBL" id="CP051204">
    <property type="protein sequence ID" value="QJB37957.1"/>
    <property type="molecule type" value="Genomic_DNA"/>
</dbReference>
<dbReference type="PANTHER" id="PTHR43133">
    <property type="entry name" value="RNA POLYMERASE ECF-TYPE SIGMA FACTO"/>
    <property type="match status" value="1"/>
</dbReference>
<dbReference type="InterPro" id="IPR007627">
    <property type="entry name" value="RNA_pol_sigma70_r2"/>
</dbReference>
<keyword evidence="4" id="KW-0804">Transcription</keyword>
<feature type="domain" description="RNA polymerase sigma factor 70 region 4 type 2" evidence="6">
    <location>
        <begin position="103"/>
        <end position="154"/>
    </location>
</feature>
<protein>
    <submittedName>
        <fullName evidence="7">Sigma-70 family RNA polymerase sigma factor</fullName>
    </submittedName>
</protein>
<dbReference type="Pfam" id="PF08281">
    <property type="entry name" value="Sigma70_r4_2"/>
    <property type="match status" value="1"/>
</dbReference>
<organism evidence="7 8">
    <name type="scientific">Chitinophaga oryzae</name>
    <dbReference type="NCBI Taxonomy" id="2725414"/>
    <lineage>
        <taxon>Bacteria</taxon>
        <taxon>Pseudomonadati</taxon>
        <taxon>Bacteroidota</taxon>
        <taxon>Chitinophagia</taxon>
        <taxon>Chitinophagales</taxon>
        <taxon>Chitinophagaceae</taxon>
        <taxon>Chitinophaga</taxon>
    </lineage>
</organism>
<dbReference type="InterPro" id="IPR014284">
    <property type="entry name" value="RNA_pol_sigma-70_dom"/>
</dbReference>
<dbReference type="InterPro" id="IPR039425">
    <property type="entry name" value="RNA_pol_sigma-70-like"/>
</dbReference>
<evidence type="ECO:0000256" key="2">
    <source>
        <dbReference type="ARBA" id="ARBA00023015"/>
    </source>
</evidence>
<dbReference type="Proteomes" id="UP000503144">
    <property type="component" value="Chromosome"/>
</dbReference>
<dbReference type="SUPFAM" id="SSF88946">
    <property type="entry name" value="Sigma2 domain of RNA polymerase sigma factors"/>
    <property type="match status" value="1"/>
</dbReference>
<dbReference type="Pfam" id="PF04542">
    <property type="entry name" value="Sigma70_r2"/>
    <property type="match status" value="1"/>
</dbReference>
<keyword evidence="2" id="KW-0805">Transcription regulation</keyword>
<dbReference type="CDD" id="cd06171">
    <property type="entry name" value="Sigma70_r4"/>
    <property type="match status" value="1"/>
</dbReference>
<dbReference type="InterPro" id="IPR013325">
    <property type="entry name" value="RNA_pol_sigma_r2"/>
</dbReference>
<evidence type="ECO:0000256" key="3">
    <source>
        <dbReference type="ARBA" id="ARBA00023082"/>
    </source>
</evidence>
<evidence type="ECO:0000259" key="6">
    <source>
        <dbReference type="Pfam" id="PF08281"/>
    </source>
</evidence>
<name>A0ABX6LDR5_9BACT</name>
<dbReference type="PANTHER" id="PTHR43133:SF62">
    <property type="entry name" value="RNA POLYMERASE SIGMA FACTOR SIGZ"/>
    <property type="match status" value="1"/>
</dbReference>
<evidence type="ECO:0000256" key="1">
    <source>
        <dbReference type="ARBA" id="ARBA00010641"/>
    </source>
</evidence>
<gene>
    <name evidence="7" type="ORF">HF324_08890</name>
</gene>
<dbReference type="Gene3D" id="1.10.10.10">
    <property type="entry name" value="Winged helix-like DNA-binding domain superfamily/Winged helix DNA-binding domain"/>
    <property type="match status" value="1"/>
</dbReference>
<evidence type="ECO:0000259" key="5">
    <source>
        <dbReference type="Pfam" id="PF04542"/>
    </source>
</evidence>
<dbReference type="SUPFAM" id="SSF88659">
    <property type="entry name" value="Sigma3 and sigma4 domains of RNA polymerase sigma factors"/>
    <property type="match status" value="1"/>
</dbReference>
<dbReference type="RefSeq" id="WP_168860380.1">
    <property type="nucleotide sequence ID" value="NZ_CP051204.2"/>
</dbReference>
<dbReference type="InterPro" id="IPR013249">
    <property type="entry name" value="RNA_pol_sigma70_r4_t2"/>
</dbReference>
<accession>A0ABX6LDR5</accession>
<evidence type="ECO:0000313" key="8">
    <source>
        <dbReference type="Proteomes" id="UP000503144"/>
    </source>
</evidence>
<dbReference type="NCBIfam" id="TIGR02937">
    <property type="entry name" value="sigma70-ECF"/>
    <property type="match status" value="1"/>
</dbReference>
<comment type="similarity">
    <text evidence="1">Belongs to the sigma-70 factor family. ECF subfamily.</text>
</comment>
<evidence type="ECO:0000256" key="4">
    <source>
        <dbReference type="ARBA" id="ARBA00023163"/>
    </source>
</evidence>
<keyword evidence="3" id="KW-0731">Sigma factor</keyword>
<dbReference type="InterPro" id="IPR036388">
    <property type="entry name" value="WH-like_DNA-bd_sf"/>
</dbReference>
<keyword evidence="8" id="KW-1185">Reference proteome</keyword>
<sequence>MQQPVTAIWQQFSNELEKFICRQTGDDSVCKDLLQEVFMKVYVNSAKVSAADNIRAYLYRVASNVITDHHRRRQNGRQVSAVYGPEAADEIMHPGDEYKLADCLRPMVAALPPIYRQALTLTDLNGYTQKQYAEISGISASGAKSRVQRARQRLKEMILQCCEYEFDKYGNILSCCDHSSPGVSFVEVKTRLLPGRRVWSYTLVSKGLFLLLPFFSCLFQICYEQGIFMPGIEQMPANDP</sequence>
<dbReference type="Gene3D" id="1.10.1740.10">
    <property type="match status" value="1"/>
</dbReference>
<dbReference type="InterPro" id="IPR013324">
    <property type="entry name" value="RNA_pol_sigma_r3/r4-like"/>
</dbReference>